<keyword evidence="2" id="KW-1185">Reference proteome</keyword>
<reference evidence="1" key="1">
    <citation type="submission" date="2022-11" db="EMBL/GenBank/DDBJ databases">
        <authorList>
            <person name="Kikuchi T."/>
        </authorList>
    </citation>
    <scope>NUCLEOTIDE SEQUENCE</scope>
    <source>
        <strain evidence="1">PS1010</strain>
    </source>
</reference>
<evidence type="ECO:0000313" key="2">
    <source>
        <dbReference type="Proteomes" id="UP001152747"/>
    </source>
</evidence>
<sequence length="393" mass="45102">MPSNFADPEMNTEYYLLKSPSTSAASSGKSFVAEVRQHFLNCKTLGNSEDGLTLEDKGDSSELVEYRDKSWCICVRVDLYKKDNDYEMVVYSYQNGVEKFIVRQSQITQDLKSADMIKYRKSNGEYEVQPIFYSLNNSVWISVKVRINKGIHINCYAISGFYDNRVLQGANEYYVVWSDAVGAVSLSFDDIRQIPNASRVTFNPLSLIHITLKADFKFEHGLRPKWSITSVQQTQECDDNAGTLKIGSNLWPARLLRFDDLLFKKTETFCKVFQSYSNENVVVKACRNLFALIESAGPKYAQRGIMTAVVYPSFQFGQFSHYEALILGPLKVVLMLTEERLLNFIPKTFPPNLDKKMRHQTVKDEKKYGKSLRDKHSWDYPYNCRSLGGSFEI</sequence>
<dbReference type="AlphaFoldDB" id="A0A9P1I959"/>
<gene>
    <name evidence="1" type="ORF">CAMP_LOCUS3591</name>
</gene>
<organism evidence="1 2">
    <name type="scientific">Caenorhabditis angaria</name>
    <dbReference type="NCBI Taxonomy" id="860376"/>
    <lineage>
        <taxon>Eukaryota</taxon>
        <taxon>Metazoa</taxon>
        <taxon>Ecdysozoa</taxon>
        <taxon>Nematoda</taxon>
        <taxon>Chromadorea</taxon>
        <taxon>Rhabditida</taxon>
        <taxon>Rhabditina</taxon>
        <taxon>Rhabditomorpha</taxon>
        <taxon>Rhabditoidea</taxon>
        <taxon>Rhabditidae</taxon>
        <taxon>Peloderinae</taxon>
        <taxon>Caenorhabditis</taxon>
    </lineage>
</organism>
<comment type="caution">
    <text evidence="1">The sequence shown here is derived from an EMBL/GenBank/DDBJ whole genome shotgun (WGS) entry which is preliminary data.</text>
</comment>
<protein>
    <submittedName>
        <fullName evidence="1">Uncharacterized protein</fullName>
    </submittedName>
</protein>
<proteinExistence type="predicted"/>
<evidence type="ECO:0000313" key="1">
    <source>
        <dbReference type="EMBL" id="CAI5440954.1"/>
    </source>
</evidence>
<dbReference type="OrthoDB" id="5800048at2759"/>
<accession>A0A9P1I959</accession>
<name>A0A9P1I959_9PELO</name>
<dbReference type="Proteomes" id="UP001152747">
    <property type="component" value="Unassembled WGS sequence"/>
</dbReference>
<dbReference type="EMBL" id="CANHGI010000002">
    <property type="protein sequence ID" value="CAI5440954.1"/>
    <property type="molecule type" value="Genomic_DNA"/>
</dbReference>